<protein>
    <recommendedName>
        <fullName evidence="3">F-box domain-containing protein</fullName>
    </recommendedName>
</protein>
<gene>
    <name evidence="1" type="ORF">M413DRAFT_31441</name>
</gene>
<evidence type="ECO:0000313" key="2">
    <source>
        <dbReference type="Proteomes" id="UP000053424"/>
    </source>
</evidence>
<dbReference type="HOGENOM" id="CLU_040192_0_0_1"/>
<dbReference type="InterPro" id="IPR032675">
    <property type="entry name" value="LRR_dom_sf"/>
</dbReference>
<reference evidence="1 2" key="1">
    <citation type="submission" date="2014-04" db="EMBL/GenBank/DDBJ databases">
        <authorList>
            <consortium name="DOE Joint Genome Institute"/>
            <person name="Kuo A."/>
            <person name="Gay G."/>
            <person name="Dore J."/>
            <person name="Kohler A."/>
            <person name="Nagy L.G."/>
            <person name="Floudas D."/>
            <person name="Copeland A."/>
            <person name="Barry K.W."/>
            <person name="Cichocki N."/>
            <person name="Veneault-Fourrey C."/>
            <person name="LaButti K."/>
            <person name="Lindquist E.A."/>
            <person name="Lipzen A."/>
            <person name="Lundell T."/>
            <person name="Morin E."/>
            <person name="Murat C."/>
            <person name="Sun H."/>
            <person name="Tunlid A."/>
            <person name="Henrissat B."/>
            <person name="Grigoriev I.V."/>
            <person name="Hibbett D.S."/>
            <person name="Martin F."/>
            <person name="Nordberg H.P."/>
            <person name="Cantor M.N."/>
            <person name="Hua S.X."/>
        </authorList>
    </citation>
    <scope>NUCLEOTIDE SEQUENCE [LARGE SCALE GENOMIC DNA]</scope>
    <source>
        <strain evidence="2">h7</strain>
    </source>
</reference>
<dbReference type="OrthoDB" id="2995895at2759"/>
<evidence type="ECO:0000313" key="1">
    <source>
        <dbReference type="EMBL" id="KIM36827.1"/>
    </source>
</evidence>
<dbReference type="Proteomes" id="UP000053424">
    <property type="component" value="Unassembled WGS sequence"/>
</dbReference>
<reference evidence="2" key="2">
    <citation type="submission" date="2015-01" db="EMBL/GenBank/DDBJ databases">
        <title>Evolutionary Origins and Diversification of the Mycorrhizal Mutualists.</title>
        <authorList>
            <consortium name="DOE Joint Genome Institute"/>
            <consortium name="Mycorrhizal Genomics Consortium"/>
            <person name="Kohler A."/>
            <person name="Kuo A."/>
            <person name="Nagy L.G."/>
            <person name="Floudas D."/>
            <person name="Copeland A."/>
            <person name="Barry K.W."/>
            <person name="Cichocki N."/>
            <person name="Veneault-Fourrey C."/>
            <person name="LaButti K."/>
            <person name="Lindquist E.A."/>
            <person name="Lipzen A."/>
            <person name="Lundell T."/>
            <person name="Morin E."/>
            <person name="Murat C."/>
            <person name="Riley R."/>
            <person name="Ohm R."/>
            <person name="Sun H."/>
            <person name="Tunlid A."/>
            <person name="Henrissat B."/>
            <person name="Grigoriev I.V."/>
            <person name="Hibbett D.S."/>
            <person name="Martin F."/>
        </authorList>
    </citation>
    <scope>NUCLEOTIDE SEQUENCE [LARGE SCALE GENOMIC DNA]</scope>
    <source>
        <strain evidence="2">h7</strain>
    </source>
</reference>
<dbReference type="Gene3D" id="3.80.10.10">
    <property type="entry name" value="Ribonuclease Inhibitor"/>
    <property type="match status" value="1"/>
</dbReference>
<name>A0A0C2Y708_HEBCY</name>
<dbReference type="AlphaFoldDB" id="A0A0C2Y708"/>
<dbReference type="EMBL" id="KN831802">
    <property type="protein sequence ID" value="KIM36827.1"/>
    <property type="molecule type" value="Genomic_DNA"/>
</dbReference>
<sequence>MSEAPFCELPPELFSVIVEHLPLVYRPPTLLSLALTCHRIHDIVYPGLVYDTVWLGEEDQALTTLNMLIARAEMVTAQDTQNQGNPSLSHCIHHICLESMLKTPIRGPNSLGALQKLIEVDGLRCLSSLTIQVIYDWDGTRGNDGTGPHLKLPSSFFTSLETKCPEIKGVRIFSILQEFGKEWMEPHIFSIKRLTSISMGNHLLGYPSPTINLSELPTNLHTLELRLLDYIRAKEIDFDVLLGCTIPTLRTLILDRISVSNPLSTNGFWRAHPGIERLELGLDVGGNWFADFEAGMLPNLKYLQDSLTTSFSRFSKLKRLTLSGGINSYNKPFFARTTNWEDYAGFDTYESSDLGKYFPETFDEAARDLANGCRTLDVITMGNNFGELSIRNGLSRKIVRECDGGMVKGLIKTRALGNIIGREDEW</sequence>
<organism evidence="1 2">
    <name type="scientific">Hebeloma cylindrosporum</name>
    <dbReference type="NCBI Taxonomy" id="76867"/>
    <lineage>
        <taxon>Eukaryota</taxon>
        <taxon>Fungi</taxon>
        <taxon>Dikarya</taxon>
        <taxon>Basidiomycota</taxon>
        <taxon>Agaricomycotina</taxon>
        <taxon>Agaricomycetes</taxon>
        <taxon>Agaricomycetidae</taxon>
        <taxon>Agaricales</taxon>
        <taxon>Agaricineae</taxon>
        <taxon>Hymenogastraceae</taxon>
        <taxon>Hebeloma</taxon>
    </lineage>
</organism>
<evidence type="ECO:0008006" key="3">
    <source>
        <dbReference type="Google" id="ProtNLM"/>
    </source>
</evidence>
<accession>A0A0C2Y708</accession>
<keyword evidence="2" id="KW-1185">Reference proteome</keyword>
<proteinExistence type="predicted"/>